<evidence type="ECO:0000313" key="1">
    <source>
        <dbReference type="EMBL" id="REC59488.1"/>
    </source>
</evidence>
<evidence type="ECO:0000313" key="2">
    <source>
        <dbReference type="Proteomes" id="UP000256686"/>
    </source>
</evidence>
<keyword evidence="2" id="KW-1185">Reference proteome</keyword>
<protein>
    <submittedName>
        <fullName evidence="1">Uncharacterized protein</fullName>
    </submittedName>
</protein>
<organism evidence="1 2">
    <name type="scientific">Chryseobacterium pennae</name>
    <dbReference type="NCBI Taxonomy" id="2258962"/>
    <lineage>
        <taxon>Bacteria</taxon>
        <taxon>Pseudomonadati</taxon>
        <taxon>Bacteroidota</taxon>
        <taxon>Flavobacteriia</taxon>
        <taxon>Flavobacteriales</taxon>
        <taxon>Weeksellaceae</taxon>
        <taxon>Chryseobacterium group</taxon>
        <taxon>Chryseobacterium</taxon>
    </lineage>
</organism>
<dbReference type="Proteomes" id="UP000256686">
    <property type="component" value="Unassembled WGS sequence"/>
</dbReference>
<accession>A0A3D9C171</accession>
<dbReference type="RefSeq" id="WP_115973571.1">
    <property type="nucleotide sequence ID" value="NZ_QNVT01000037.1"/>
</dbReference>
<gene>
    <name evidence="1" type="ORF">DRF65_25745</name>
</gene>
<dbReference type="EMBL" id="QNVT01000037">
    <property type="protein sequence ID" value="REC59488.1"/>
    <property type="molecule type" value="Genomic_DNA"/>
</dbReference>
<sequence>MGEDGNIKTGSRDEVITEGAVEYVTQNLLKPVTLAIKSTEQMHPTQETEEIIECSLQILKYSK</sequence>
<comment type="caution">
    <text evidence="1">The sequence shown here is derived from an EMBL/GenBank/DDBJ whole genome shotgun (WGS) entry which is preliminary data.</text>
</comment>
<reference evidence="2" key="1">
    <citation type="submission" date="2018-06" db="EMBL/GenBank/DDBJ databases">
        <authorList>
            <person name="Lum Nde A."/>
            <person name="Hugo C."/>
        </authorList>
    </citation>
    <scope>NUCLEOTIDE SEQUENCE [LARGE SCALE GENOMIC DNA]</scope>
    <source>
        <strain evidence="2">1_F178</strain>
    </source>
</reference>
<dbReference type="AlphaFoldDB" id="A0A3D9C171"/>
<proteinExistence type="predicted"/>
<name>A0A3D9C171_9FLAO</name>